<dbReference type="EMBL" id="MU277192">
    <property type="protein sequence ID" value="KAI0066664.1"/>
    <property type="molecule type" value="Genomic_DNA"/>
</dbReference>
<protein>
    <submittedName>
        <fullName evidence="1">Uncharacterized protein</fullName>
    </submittedName>
</protein>
<evidence type="ECO:0000313" key="1">
    <source>
        <dbReference type="EMBL" id="KAI0066664.1"/>
    </source>
</evidence>
<gene>
    <name evidence="1" type="ORF">BV25DRAFT_1820712</name>
</gene>
<comment type="caution">
    <text evidence="1">The sequence shown here is derived from an EMBL/GenBank/DDBJ whole genome shotgun (WGS) entry which is preliminary data.</text>
</comment>
<reference evidence="1" key="2">
    <citation type="journal article" date="2022" name="New Phytol.">
        <title>Evolutionary transition to the ectomycorrhizal habit in the genomes of a hyperdiverse lineage of mushroom-forming fungi.</title>
        <authorList>
            <person name="Looney B."/>
            <person name="Miyauchi S."/>
            <person name="Morin E."/>
            <person name="Drula E."/>
            <person name="Courty P.E."/>
            <person name="Kohler A."/>
            <person name="Kuo A."/>
            <person name="LaButti K."/>
            <person name="Pangilinan J."/>
            <person name="Lipzen A."/>
            <person name="Riley R."/>
            <person name="Andreopoulos W."/>
            <person name="He G."/>
            <person name="Johnson J."/>
            <person name="Nolan M."/>
            <person name="Tritt A."/>
            <person name="Barry K.W."/>
            <person name="Grigoriev I.V."/>
            <person name="Nagy L.G."/>
            <person name="Hibbett D."/>
            <person name="Henrissat B."/>
            <person name="Matheny P.B."/>
            <person name="Labbe J."/>
            <person name="Martin F.M."/>
        </authorList>
    </citation>
    <scope>NUCLEOTIDE SEQUENCE</scope>
    <source>
        <strain evidence="1">HHB10654</strain>
    </source>
</reference>
<evidence type="ECO:0000313" key="2">
    <source>
        <dbReference type="Proteomes" id="UP000814140"/>
    </source>
</evidence>
<dbReference type="Proteomes" id="UP000814140">
    <property type="component" value="Unassembled WGS sequence"/>
</dbReference>
<feature type="non-terminal residue" evidence="1">
    <location>
        <position position="1"/>
    </location>
</feature>
<name>A0ACB8TDZ9_9AGAM</name>
<keyword evidence="2" id="KW-1185">Reference proteome</keyword>
<reference evidence="1" key="1">
    <citation type="submission" date="2021-03" db="EMBL/GenBank/DDBJ databases">
        <authorList>
            <consortium name="DOE Joint Genome Institute"/>
            <person name="Ahrendt S."/>
            <person name="Looney B.P."/>
            <person name="Miyauchi S."/>
            <person name="Morin E."/>
            <person name="Drula E."/>
            <person name="Courty P.E."/>
            <person name="Chicoki N."/>
            <person name="Fauchery L."/>
            <person name="Kohler A."/>
            <person name="Kuo A."/>
            <person name="Labutti K."/>
            <person name="Pangilinan J."/>
            <person name="Lipzen A."/>
            <person name="Riley R."/>
            <person name="Andreopoulos W."/>
            <person name="He G."/>
            <person name="Johnson J."/>
            <person name="Barry K.W."/>
            <person name="Grigoriev I.V."/>
            <person name="Nagy L."/>
            <person name="Hibbett D."/>
            <person name="Henrissat B."/>
            <person name="Matheny P.B."/>
            <person name="Labbe J."/>
            <person name="Martin F."/>
        </authorList>
    </citation>
    <scope>NUCLEOTIDE SEQUENCE</scope>
    <source>
        <strain evidence="1">HHB10654</strain>
    </source>
</reference>
<sequence length="85" mass="9393">WSTPSQSSTYNGSICLLSPSLLPQCMSRIIPRTLAAAGYIPDGSTYQSSTPRACTLISNTRTTDYRPIIVKIQRLYLVTSSDSYR</sequence>
<organism evidence="1 2">
    <name type="scientific">Artomyces pyxidatus</name>
    <dbReference type="NCBI Taxonomy" id="48021"/>
    <lineage>
        <taxon>Eukaryota</taxon>
        <taxon>Fungi</taxon>
        <taxon>Dikarya</taxon>
        <taxon>Basidiomycota</taxon>
        <taxon>Agaricomycotina</taxon>
        <taxon>Agaricomycetes</taxon>
        <taxon>Russulales</taxon>
        <taxon>Auriscalpiaceae</taxon>
        <taxon>Artomyces</taxon>
    </lineage>
</organism>
<proteinExistence type="predicted"/>
<accession>A0ACB8TDZ9</accession>